<evidence type="ECO:0000256" key="1">
    <source>
        <dbReference type="SAM" id="MobiDB-lite"/>
    </source>
</evidence>
<name>A0A517VN98_9PLAN</name>
<evidence type="ECO:0008006" key="4">
    <source>
        <dbReference type="Google" id="ProtNLM"/>
    </source>
</evidence>
<feature type="compositionally biased region" description="Pro residues" evidence="1">
    <location>
        <begin position="423"/>
        <end position="434"/>
    </location>
</feature>
<feature type="compositionally biased region" description="Basic and acidic residues" evidence="1">
    <location>
        <begin position="385"/>
        <end position="404"/>
    </location>
</feature>
<dbReference type="AlphaFoldDB" id="A0A517VN98"/>
<sequence>MKSHNSKNAKQNFAQVADGPSALWSLALRATGLAGGLLVCVIVLLGAADPENESEQENRKKIEAMSPAERAQLKRNYDKFQKLSPEEQQRLRKLHEATRSQPELNRVMHAYDAWVKTLSPWEQEDLRKAETTRERMELIRKFRAEQKSPDRRRSGRNLYELAKIMDLDLRRPPLAFIFWGQPPDPEKFQEVVGIIERSLPVSVKYPNAKTELSEFARSLAVLQTAVHFKKRDEDKNGSAWPPPETVDQIFELLDDKKNPFRENEDARGFRGKLRSADSDHKRRMVTFFLAKGLVNQLVRSVKQELDAIQPPEDKLQQFFETLDTNYKDHLMRYPPDEMQEKLKYKYLQNQLPAQVRQSIQQRSREVRQVITDFIPESDQNNPFDGPRRGGLKERMQDMKERRPNAPDGRPGNRLPRRRIGEPGPRPPAQVPPDA</sequence>
<organism evidence="2 3">
    <name type="scientific">Gimesia algae</name>
    <dbReference type="NCBI Taxonomy" id="2527971"/>
    <lineage>
        <taxon>Bacteria</taxon>
        <taxon>Pseudomonadati</taxon>
        <taxon>Planctomycetota</taxon>
        <taxon>Planctomycetia</taxon>
        <taxon>Planctomycetales</taxon>
        <taxon>Planctomycetaceae</taxon>
        <taxon>Gimesia</taxon>
    </lineage>
</organism>
<dbReference type="OrthoDB" id="253103at2"/>
<accession>A0A517VN98</accession>
<evidence type="ECO:0000313" key="2">
    <source>
        <dbReference type="EMBL" id="QDT94502.1"/>
    </source>
</evidence>
<proteinExistence type="predicted"/>
<dbReference type="EMBL" id="CP036343">
    <property type="protein sequence ID" value="QDT94502.1"/>
    <property type="molecule type" value="Genomic_DNA"/>
</dbReference>
<reference evidence="2 3" key="1">
    <citation type="submission" date="2019-02" db="EMBL/GenBank/DDBJ databases">
        <title>Deep-cultivation of Planctomycetes and their phenomic and genomic characterization uncovers novel biology.</title>
        <authorList>
            <person name="Wiegand S."/>
            <person name="Jogler M."/>
            <person name="Boedeker C."/>
            <person name="Pinto D."/>
            <person name="Vollmers J."/>
            <person name="Rivas-Marin E."/>
            <person name="Kohn T."/>
            <person name="Peeters S.H."/>
            <person name="Heuer A."/>
            <person name="Rast P."/>
            <person name="Oberbeckmann S."/>
            <person name="Bunk B."/>
            <person name="Jeske O."/>
            <person name="Meyerdierks A."/>
            <person name="Storesund J.E."/>
            <person name="Kallscheuer N."/>
            <person name="Luecker S."/>
            <person name="Lage O.M."/>
            <person name="Pohl T."/>
            <person name="Merkel B.J."/>
            <person name="Hornburger P."/>
            <person name="Mueller R.-W."/>
            <person name="Bruemmer F."/>
            <person name="Labrenz M."/>
            <person name="Spormann A.M."/>
            <person name="Op den Camp H."/>
            <person name="Overmann J."/>
            <person name="Amann R."/>
            <person name="Jetten M.S.M."/>
            <person name="Mascher T."/>
            <person name="Medema M.H."/>
            <person name="Devos D.P."/>
            <person name="Kaster A.-K."/>
            <person name="Ovreas L."/>
            <person name="Rohde M."/>
            <person name="Galperin M.Y."/>
            <person name="Jogler C."/>
        </authorList>
    </citation>
    <scope>NUCLEOTIDE SEQUENCE [LARGE SCALE GENOMIC DNA]</scope>
    <source>
        <strain evidence="2 3">Pan161</strain>
    </source>
</reference>
<keyword evidence="3" id="KW-1185">Reference proteome</keyword>
<dbReference type="RefSeq" id="WP_145232387.1">
    <property type="nucleotide sequence ID" value="NZ_CP036343.1"/>
</dbReference>
<dbReference type="Proteomes" id="UP000316855">
    <property type="component" value="Chromosome"/>
</dbReference>
<dbReference type="KEGG" id="gax:Pan161_61980"/>
<feature type="region of interest" description="Disordered" evidence="1">
    <location>
        <begin position="374"/>
        <end position="434"/>
    </location>
</feature>
<gene>
    <name evidence="2" type="ORF">Pan161_61980</name>
</gene>
<evidence type="ECO:0000313" key="3">
    <source>
        <dbReference type="Proteomes" id="UP000316855"/>
    </source>
</evidence>
<protein>
    <recommendedName>
        <fullName evidence="4">DUF3106 domain-containing protein</fullName>
    </recommendedName>
</protein>